<reference evidence="2 3" key="1">
    <citation type="submission" date="2023-03" db="EMBL/GenBank/DDBJ databases">
        <title>WGS of Gossypium arboreum.</title>
        <authorList>
            <person name="Yu D."/>
        </authorList>
    </citation>
    <scope>NUCLEOTIDE SEQUENCE [LARGE SCALE GENOMIC DNA]</scope>
    <source>
        <tissue evidence="2">Leaf</tissue>
    </source>
</reference>
<keyword evidence="1" id="KW-0812">Transmembrane</keyword>
<name>A0ABR0QA78_GOSAR</name>
<evidence type="ECO:0000313" key="3">
    <source>
        <dbReference type="Proteomes" id="UP001358586"/>
    </source>
</evidence>
<gene>
    <name evidence="2" type="ORF">PVK06_011835</name>
</gene>
<keyword evidence="3" id="KW-1185">Reference proteome</keyword>
<evidence type="ECO:0000313" key="2">
    <source>
        <dbReference type="EMBL" id="KAK5836086.1"/>
    </source>
</evidence>
<feature type="transmembrane region" description="Helical" evidence="1">
    <location>
        <begin position="20"/>
        <end position="41"/>
    </location>
</feature>
<proteinExistence type="predicted"/>
<sequence>MASLNSFALFPASPPSKSTPLALFTLGVVISLSTSLANVSLKYNRWRRLLSRHLLSLQSLYDTRRKSLSPRFDVRKKAKDYVLVNIIECFLISANGLQMILPRFVHLSSYNYVHLSSYQAFLQAYNVELIITLMQAAGQDYEKENLTKGIEVSWCYLYRNKRSTEFLGIEVAVSNCISFYVLQHQYQCPSS</sequence>
<dbReference type="Proteomes" id="UP001358586">
    <property type="component" value="Chromosome 4"/>
</dbReference>
<organism evidence="2 3">
    <name type="scientific">Gossypium arboreum</name>
    <name type="common">Tree cotton</name>
    <name type="synonym">Gossypium nanking</name>
    <dbReference type="NCBI Taxonomy" id="29729"/>
    <lineage>
        <taxon>Eukaryota</taxon>
        <taxon>Viridiplantae</taxon>
        <taxon>Streptophyta</taxon>
        <taxon>Embryophyta</taxon>
        <taxon>Tracheophyta</taxon>
        <taxon>Spermatophyta</taxon>
        <taxon>Magnoliopsida</taxon>
        <taxon>eudicotyledons</taxon>
        <taxon>Gunneridae</taxon>
        <taxon>Pentapetalae</taxon>
        <taxon>rosids</taxon>
        <taxon>malvids</taxon>
        <taxon>Malvales</taxon>
        <taxon>Malvaceae</taxon>
        <taxon>Malvoideae</taxon>
        <taxon>Gossypium</taxon>
    </lineage>
</organism>
<keyword evidence="1" id="KW-0472">Membrane</keyword>
<accession>A0ABR0QA78</accession>
<protein>
    <submittedName>
        <fullName evidence="2">Uncharacterized protein</fullName>
    </submittedName>
</protein>
<comment type="caution">
    <text evidence="2">The sequence shown here is derived from an EMBL/GenBank/DDBJ whole genome shotgun (WGS) entry which is preliminary data.</text>
</comment>
<keyword evidence="1" id="KW-1133">Transmembrane helix</keyword>
<feature type="transmembrane region" description="Helical" evidence="1">
    <location>
        <begin position="81"/>
        <end position="101"/>
    </location>
</feature>
<evidence type="ECO:0000256" key="1">
    <source>
        <dbReference type="SAM" id="Phobius"/>
    </source>
</evidence>
<dbReference type="EMBL" id="JARKNE010000004">
    <property type="protein sequence ID" value="KAK5836086.1"/>
    <property type="molecule type" value="Genomic_DNA"/>
</dbReference>